<dbReference type="PROSITE" id="PS50262">
    <property type="entry name" value="G_PROTEIN_RECEP_F1_2"/>
    <property type="match status" value="1"/>
</dbReference>
<feature type="transmembrane region" description="Helical" evidence="14">
    <location>
        <begin position="188"/>
        <end position="209"/>
    </location>
</feature>
<dbReference type="FunFam" id="1.20.1070.10:FF:000040">
    <property type="entry name" value="Coagulation factor 2 (thrombin) receptor"/>
    <property type="match status" value="1"/>
</dbReference>
<dbReference type="PROSITE" id="PS00237">
    <property type="entry name" value="G_PROTEIN_RECEP_F1_1"/>
    <property type="match status" value="1"/>
</dbReference>
<keyword evidence="2" id="KW-1003">Cell membrane</keyword>
<keyword evidence="7 11" id="KW-1015">Disulfide bond</keyword>
<dbReference type="PRINTS" id="PR00237">
    <property type="entry name" value="GPCRRHODOPSN"/>
</dbReference>
<feature type="transmembrane region" description="Helical" evidence="14">
    <location>
        <begin position="236"/>
        <end position="268"/>
    </location>
</feature>
<dbReference type="Proteomes" id="UP001230051">
    <property type="component" value="Unassembled WGS sequence"/>
</dbReference>
<evidence type="ECO:0000256" key="9">
    <source>
        <dbReference type="ARBA" id="ARBA00023180"/>
    </source>
</evidence>
<keyword evidence="10 12" id="KW-0807">Transducer</keyword>
<sequence length="381" mass="42782">VASQCHLRMDCQQSERISVIIAALLSWTGSSAENPDCKQQGRAFLIQESCKNGVRVFDLDESDVSHLTSRVTTLVIPILYTAVFVIGLPANITALWVLLTKMKRAPSTILLTNLALADLLLIIFLPFKIAYHFLGNHWIFGEPLCRTLTAGFYGNMYGSVLCLMFISIDRYVALVHPFSAKSFRSNKLAVSACLVVWVLGVGSMSPFIFTQQSYSFENTNFTTCHEALPKGLQTSLFFYCFLLLFGFGFLLPFSIVFFCYISILWALRRSPERYIRTIKITTLALVVFIVCFFPSNVTLLLHYSESHLEKASALYFPYLISLALSTFNCCIDPFIYYYVSDDFRAKVREAAGWVSQHSGTQSSQRTGDVCLSNRGKSGEAI</sequence>
<name>A0AAD8CWD0_ACIOX</name>
<evidence type="ECO:0000256" key="13">
    <source>
        <dbReference type="SAM" id="MobiDB-lite"/>
    </source>
</evidence>
<protein>
    <submittedName>
        <fullName evidence="16">Proteinase-activated receptor 4-like</fullName>
    </submittedName>
</protein>
<organism evidence="16 17">
    <name type="scientific">Acipenser oxyrinchus oxyrinchus</name>
    <dbReference type="NCBI Taxonomy" id="40147"/>
    <lineage>
        <taxon>Eukaryota</taxon>
        <taxon>Metazoa</taxon>
        <taxon>Chordata</taxon>
        <taxon>Craniata</taxon>
        <taxon>Vertebrata</taxon>
        <taxon>Euteleostomi</taxon>
        <taxon>Actinopterygii</taxon>
        <taxon>Chondrostei</taxon>
        <taxon>Acipenseriformes</taxon>
        <taxon>Acipenseridae</taxon>
        <taxon>Acipenser</taxon>
    </lineage>
</organism>
<dbReference type="SUPFAM" id="SSF81321">
    <property type="entry name" value="Family A G protein-coupled receptor-like"/>
    <property type="match status" value="1"/>
</dbReference>
<dbReference type="AlphaFoldDB" id="A0AAD8CWD0"/>
<evidence type="ECO:0000256" key="1">
    <source>
        <dbReference type="ARBA" id="ARBA00004651"/>
    </source>
</evidence>
<keyword evidence="5 12" id="KW-0297">G-protein coupled receptor</keyword>
<dbReference type="PANTHER" id="PTHR24232:SF22">
    <property type="entry name" value="PROTEINASE-ACTIVATED RECEPTOR 4"/>
    <property type="match status" value="1"/>
</dbReference>
<keyword evidence="8 12" id="KW-0675">Receptor</keyword>
<evidence type="ECO:0000256" key="8">
    <source>
        <dbReference type="ARBA" id="ARBA00023170"/>
    </source>
</evidence>
<evidence type="ECO:0000313" key="16">
    <source>
        <dbReference type="EMBL" id="KAK1159239.1"/>
    </source>
</evidence>
<feature type="disulfide bond" evidence="11">
    <location>
        <begin position="145"/>
        <end position="224"/>
    </location>
</feature>
<evidence type="ECO:0000256" key="5">
    <source>
        <dbReference type="ARBA" id="ARBA00023040"/>
    </source>
</evidence>
<gene>
    <name evidence="16" type="primary">F2rl3</name>
    <name evidence="16" type="ORF">AOXY_G21868</name>
</gene>
<dbReference type="GO" id="GO:0007596">
    <property type="term" value="P:blood coagulation"/>
    <property type="evidence" value="ECO:0007669"/>
    <property type="project" value="InterPro"/>
</dbReference>
<evidence type="ECO:0000256" key="4">
    <source>
        <dbReference type="ARBA" id="ARBA00022989"/>
    </source>
</evidence>
<evidence type="ECO:0000256" key="3">
    <source>
        <dbReference type="ARBA" id="ARBA00022692"/>
    </source>
</evidence>
<comment type="subcellular location">
    <subcellularLocation>
        <location evidence="1">Cell membrane</location>
        <topology evidence="1">Multi-pass membrane protein</topology>
    </subcellularLocation>
</comment>
<evidence type="ECO:0000259" key="15">
    <source>
        <dbReference type="PROSITE" id="PS50262"/>
    </source>
</evidence>
<evidence type="ECO:0000256" key="12">
    <source>
        <dbReference type="RuleBase" id="RU000688"/>
    </source>
</evidence>
<feature type="region of interest" description="Disordered" evidence="13">
    <location>
        <begin position="358"/>
        <end position="381"/>
    </location>
</feature>
<evidence type="ECO:0000256" key="6">
    <source>
        <dbReference type="ARBA" id="ARBA00023136"/>
    </source>
</evidence>
<feature type="transmembrane region" description="Helical" evidence="14">
    <location>
        <begin position="110"/>
        <end position="130"/>
    </location>
</feature>
<feature type="transmembrane region" description="Helical" evidence="14">
    <location>
        <begin position="280"/>
        <end position="303"/>
    </location>
</feature>
<feature type="domain" description="G-protein coupled receptors family 1 profile" evidence="15">
    <location>
        <begin position="90"/>
        <end position="336"/>
    </location>
</feature>
<reference evidence="16" key="1">
    <citation type="submission" date="2022-02" db="EMBL/GenBank/DDBJ databases">
        <title>Atlantic sturgeon de novo genome assembly.</title>
        <authorList>
            <person name="Stock M."/>
            <person name="Klopp C."/>
            <person name="Guiguen Y."/>
            <person name="Cabau C."/>
            <person name="Parinello H."/>
            <person name="Santidrian Yebra-Pimentel E."/>
            <person name="Kuhl H."/>
            <person name="Dirks R.P."/>
            <person name="Guessner J."/>
            <person name="Wuertz S."/>
            <person name="Du K."/>
            <person name="Schartl M."/>
        </authorList>
    </citation>
    <scope>NUCLEOTIDE SEQUENCE</scope>
    <source>
        <strain evidence="16">STURGEONOMICS-FGT-2020</strain>
        <tissue evidence="16">Whole blood</tissue>
    </source>
</reference>
<evidence type="ECO:0000256" key="2">
    <source>
        <dbReference type="ARBA" id="ARBA00022475"/>
    </source>
</evidence>
<dbReference type="PANTHER" id="PTHR24232">
    <property type="entry name" value="G-PROTEIN COUPLED RECEPTOR"/>
    <property type="match status" value="1"/>
</dbReference>
<dbReference type="Pfam" id="PF00001">
    <property type="entry name" value="7tm_1"/>
    <property type="match status" value="1"/>
</dbReference>
<evidence type="ECO:0000256" key="10">
    <source>
        <dbReference type="ARBA" id="ARBA00023224"/>
    </source>
</evidence>
<dbReference type="EMBL" id="JAGXEW010000022">
    <property type="protein sequence ID" value="KAK1159239.1"/>
    <property type="molecule type" value="Genomic_DNA"/>
</dbReference>
<dbReference type="GO" id="GO:0015057">
    <property type="term" value="F:thrombin-activated receptor activity"/>
    <property type="evidence" value="ECO:0007669"/>
    <property type="project" value="InterPro"/>
</dbReference>
<evidence type="ECO:0000256" key="7">
    <source>
        <dbReference type="ARBA" id="ARBA00023157"/>
    </source>
</evidence>
<dbReference type="GO" id="GO:0035025">
    <property type="term" value="P:positive regulation of Rho protein signal transduction"/>
    <property type="evidence" value="ECO:0007669"/>
    <property type="project" value="TreeGrafter"/>
</dbReference>
<feature type="transmembrane region" description="Helical" evidence="14">
    <location>
        <begin position="74"/>
        <end position="98"/>
    </location>
</feature>
<comment type="caution">
    <text evidence="16">The sequence shown here is derived from an EMBL/GenBank/DDBJ whole genome shotgun (WGS) entry which is preliminary data.</text>
</comment>
<comment type="similarity">
    <text evidence="12">Belongs to the G-protein coupled receptor 1 family.</text>
</comment>
<dbReference type="PRINTS" id="PR01428">
    <property type="entry name" value="PROTEASEAR"/>
</dbReference>
<dbReference type="GO" id="GO:0005886">
    <property type="term" value="C:plasma membrane"/>
    <property type="evidence" value="ECO:0007669"/>
    <property type="project" value="UniProtKB-SubCell"/>
</dbReference>
<feature type="non-terminal residue" evidence="16">
    <location>
        <position position="1"/>
    </location>
</feature>
<dbReference type="GO" id="GO:0007200">
    <property type="term" value="P:phospholipase C-activating G protein-coupled receptor signaling pathway"/>
    <property type="evidence" value="ECO:0007669"/>
    <property type="project" value="TreeGrafter"/>
</dbReference>
<keyword evidence="3 12" id="KW-0812">Transmembrane</keyword>
<dbReference type="InterPro" id="IPR000276">
    <property type="entry name" value="GPCR_Rhodpsn"/>
</dbReference>
<accession>A0AAD8CWD0</accession>
<evidence type="ECO:0000256" key="14">
    <source>
        <dbReference type="SAM" id="Phobius"/>
    </source>
</evidence>
<proteinExistence type="inferred from homology"/>
<keyword evidence="17" id="KW-1185">Reference proteome</keyword>
<keyword evidence="4 14" id="KW-1133">Transmembrane helix</keyword>
<dbReference type="InterPro" id="IPR003944">
    <property type="entry name" value="Prot_act_rcpt_4"/>
</dbReference>
<evidence type="ECO:0000313" key="17">
    <source>
        <dbReference type="Proteomes" id="UP001230051"/>
    </source>
</evidence>
<keyword evidence="9" id="KW-0325">Glycoprotein</keyword>
<dbReference type="Gene3D" id="1.20.1070.10">
    <property type="entry name" value="Rhodopsin 7-helix transmembrane proteins"/>
    <property type="match status" value="1"/>
</dbReference>
<dbReference type="InterPro" id="IPR017452">
    <property type="entry name" value="GPCR_Rhodpsn_7TM"/>
</dbReference>
<dbReference type="PRINTS" id="PR01430">
    <property type="entry name" value="PROTEASEAR4"/>
</dbReference>
<dbReference type="InterPro" id="IPR003912">
    <property type="entry name" value="Protea_act_rcpt"/>
</dbReference>
<feature type="transmembrane region" description="Helical" evidence="14">
    <location>
        <begin position="315"/>
        <end position="339"/>
    </location>
</feature>
<feature type="transmembrane region" description="Helical" evidence="14">
    <location>
        <begin position="150"/>
        <end position="168"/>
    </location>
</feature>
<evidence type="ECO:0000256" key="11">
    <source>
        <dbReference type="PIRSR" id="PIRSR603912-52"/>
    </source>
</evidence>
<keyword evidence="6 14" id="KW-0472">Membrane</keyword>